<name>A0ABP3UKN5_9FLAO</name>
<protein>
    <recommendedName>
        <fullName evidence="3">DUF4468 domain-containing protein</fullName>
    </recommendedName>
</protein>
<sequence>MRFTLIVFLTLNLTAFSQNKKIDEINRYITSIDSNSDLKINEYDWSKVTGTHIDKGAILKIWKKNNEIVKIKEEFGASYGRCIRLIYLKNSKPIKAIETEENFEFKNNEIDYTSLKLQFKIQVFVTGFNKVIDEYEFDVIKEGKRKLTEYYCDLNEVFAIRNEISNL</sequence>
<dbReference type="RefSeq" id="WP_343914841.1">
    <property type="nucleotide sequence ID" value="NZ_BAAAGE010000009.1"/>
</dbReference>
<evidence type="ECO:0000313" key="2">
    <source>
        <dbReference type="Proteomes" id="UP001501758"/>
    </source>
</evidence>
<gene>
    <name evidence="1" type="ORF">GCM10009430_48480</name>
</gene>
<evidence type="ECO:0000313" key="1">
    <source>
        <dbReference type="EMBL" id="GAA0733911.1"/>
    </source>
</evidence>
<dbReference type="Proteomes" id="UP001501758">
    <property type="component" value="Unassembled WGS sequence"/>
</dbReference>
<reference evidence="2" key="1">
    <citation type="journal article" date="2019" name="Int. J. Syst. Evol. Microbiol.">
        <title>The Global Catalogue of Microorganisms (GCM) 10K type strain sequencing project: providing services to taxonomists for standard genome sequencing and annotation.</title>
        <authorList>
            <consortium name="The Broad Institute Genomics Platform"/>
            <consortium name="The Broad Institute Genome Sequencing Center for Infectious Disease"/>
            <person name="Wu L."/>
            <person name="Ma J."/>
        </authorList>
    </citation>
    <scope>NUCLEOTIDE SEQUENCE [LARGE SCALE GENOMIC DNA]</scope>
    <source>
        <strain evidence="2">JCM 15974</strain>
    </source>
</reference>
<dbReference type="EMBL" id="BAAAGE010000009">
    <property type="protein sequence ID" value="GAA0733911.1"/>
    <property type="molecule type" value="Genomic_DNA"/>
</dbReference>
<keyword evidence="2" id="KW-1185">Reference proteome</keyword>
<accession>A0ABP3UKN5</accession>
<evidence type="ECO:0008006" key="3">
    <source>
        <dbReference type="Google" id="ProtNLM"/>
    </source>
</evidence>
<organism evidence="1 2">
    <name type="scientific">Aquimarina litoralis</name>
    <dbReference type="NCBI Taxonomy" id="584605"/>
    <lineage>
        <taxon>Bacteria</taxon>
        <taxon>Pseudomonadati</taxon>
        <taxon>Bacteroidota</taxon>
        <taxon>Flavobacteriia</taxon>
        <taxon>Flavobacteriales</taxon>
        <taxon>Flavobacteriaceae</taxon>
        <taxon>Aquimarina</taxon>
    </lineage>
</organism>
<proteinExistence type="predicted"/>
<comment type="caution">
    <text evidence="1">The sequence shown here is derived from an EMBL/GenBank/DDBJ whole genome shotgun (WGS) entry which is preliminary data.</text>
</comment>